<feature type="region of interest" description="Disordered" evidence="3">
    <location>
        <begin position="815"/>
        <end position="846"/>
    </location>
</feature>
<dbReference type="PANTHER" id="PTHR12634">
    <property type="entry name" value="SIT4 YEAST -ASSOCIATING PROTEIN-RELATED"/>
    <property type="match status" value="1"/>
</dbReference>
<dbReference type="InterPro" id="IPR007587">
    <property type="entry name" value="SAPS"/>
</dbReference>
<evidence type="ECO:0000256" key="3">
    <source>
        <dbReference type="SAM" id="MobiDB-lite"/>
    </source>
</evidence>
<dbReference type="OrthoDB" id="295029at2759"/>
<evidence type="ECO:0000256" key="1">
    <source>
        <dbReference type="ARBA" id="ARBA00006180"/>
    </source>
</evidence>
<gene>
    <name evidence="4" type="ORF">EgrG_000165050</name>
</gene>
<feature type="region of interest" description="Disordered" evidence="3">
    <location>
        <begin position="679"/>
        <end position="749"/>
    </location>
</feature>
<evidence type="ECO:0000313" key="5">
    <source>
        <dbReference type="Proteomes" id="UP000492820"/>
    </source>
</evidence>
<dbReference type="PANTHER" id="PTHR12634:SF8">
    <property type="entry name" value="FIERY MOUNTAIN, ISOFORM D"/>
    <property type="match status" value="1"/>
</dbReference>
<dbReference type="GO" id="GO:0019888">
    <property type="term" value="F:protein phosphatase regulator activity"/>
    <property type="evidence" value="ECO:0007669"/>
    <property type="project" value="TreeGrafter"/>
</dbReference>
<dbReference type="InterPro" id="IPR016024">
    <property type="entry name" value="ARM-type_fold"/>
</dbReference>
<reference evidence="4" key="2">
    <citation type="submission" date="2014-06" db="EMBL/GenBank/DDBJ databases">
        <authorList>
            <person name="Aslett M."/>
        </authorList>
    </citation>
    <scope>NUCLEOTIDE SEQUENCE</scope>
</reference>
<feature type="compositionally biased region" description="Basic and acidic residues" evidence="3">
    <location>
        <begin position="503"/>
        <end position="520"/>
    </location>
</feature>
<dbReference type="WBParaSite" id="EgrG_000165050">
    <property type="protein sequence ID" value="EgrG_000165050"/>
    <property type="gene ID" value="EgrG_000165050"/>
</dbReference>
<dbReference type="Pfam" id="PF04499">
    <property type="entry name" value="SAPS"/>
    <property type="match status" value="2"/>
</dbReference>
<feature type="region of interest" description="Disordered" evidence="3">
    <location>
        <begin position="474"/>
        <end position="520"/>
    </location>
</feature>
<proteinExistence type="inferred from homology"/>
<reference evidence="6" key="3">
    <citation type="submission" date="2020-10" db="UniProtKB">
        <authorList>
            <consortium name="WormBaseParasite"/>
        </authorList>
    </citation>
    <scope>IDENTIFICATION</scope>
</reference>
<feature type="compositionally biased region" description="Low complexity" evidence="3">
    <location>
        <begin position="479"/>
        <end position="495"/>
    </location>
</feature>
<feature type="compositionally biased region" description="Acidic residues" evidence="3">
    <location>
        <begin position="689"/>
        <end position="698"/>
    </location>
</feature>
<dbReference type="SUPFAM" id="SSF48371">
    <property type="entry name" value="ARM repeat"/>
    <property type="match status" value="1"/>
</dbReference>
<keyword evidence="2" id="KW-0131">Cell cycle</keyword>
<evidence type="ECO:0000313" key="6">
    <source>
        <dbReference type="WBParaSite" id="EgrG_000165050"/>
    </source>
</evidence>
<dbReference type="Proteomes" id="UP000492820">
    <property type="component" value="Unassembled WGS sequence"/>
</dbReference>
<protein>
    <submittedName>
        <fullName evidence="4 6">Serine:threonine protein phosphatase 6</fullName>
    </submittedName>
</protein>
<organism evidence="4">
    <name type="scientific">Echinococcus granulosus</name>
    <name type="common">Hydatid tapeworm</name>
    <dbReference type="NCBI Taxonomy" id="6210"/>
    <lineage>
        <taxon>Eukaryota</taxon>
        <taxon>Metazoa</taxon>
        <taxon>Spiralia</taxon>
        <taxon>Lophotrochozoa</taxon>
        <taxon>Platyhelminthes</taxon>
        <taxon>Cestoda</taxon>
        <taxon>Eucestoda</taxon>
        <taxon>Cyclophyllidea</taxon>
        <taxon>Taeniidae</taxon>
        <taxon>Echinococcus</taxon>
        <taxon>Echinococcus granulosus group</taxon>
    </lineage>
</organism>
<evidence type="ECO:0000256" key="2">
    <source>
        <dbReference type="ARBA" id="ARBA00023306"/>
    </source>
</evidence>
<dbReference type="EMBL" id="LK028583">
    <property type="protein sequence ID" value="CDS21261.1"/>
    <property type="molecule type" value="Genomic_DNA"/>
</dbReference>
<accession>A0A068WM98</accession>
<dbReference type="GO" id="GO:0019903">
    <property type="term" value="F:protein phosphatase binding"/>
    <property type="evidence" value="ECO:0007669"/>
    <property type="project" value="InterPro"/>
</dbReference>
<name>A0A068WM98_ECHGR</name>
<feature type="compositionally biased region" description="Basic and acidic residues" evidence="3">
    <location>
        <begin position="708"/>
        <end position="726"/>
    </location>
</feature>
<dbReference type="AlphaFoldDB" id="A0A068WM98"/>
<sequence>MITSYSMLWLGAQKSSISKFEPLFRNYFSLLNPGRISHLIELVVDQSNITFDAVRFKRPSVAAEILSSGVPALVDFLVSTGCQTGADDANNVFSPGSMPFVESLLTFIDTSMPLNPLSAGFFVKIMTNLLYFKASELVPYLQARQPDFLSNLLRHIESPAICELLIEMTHQDNSQQYAVAQWFLDRDIISQLLDILSPNETPERQESAARCLVELVSIYRNHVAFNAPEKQEEEVATKTTTTFANTTENERSETLLLAKSLALLDVFESRAFLSRVLDIIADESSSAACRNSAIEVFLACVDKAKSPNGMPYSAADEYNDIPLGTFLNTQMPNFMNPLISKANCPLLKTRTRRVEALASTVVIPRLSKLYSLLQSNSVIVSSQQNYSVVPTTVGVLNPPLGKGRLAIVNLISTLPQLRPSRDEESRGGDEGDALKKALCQEHFLPFLMRLFETYAFNSLLQKAVAMLFTHLLSPPPSSPSQSSSRKASAATTKAAGELNTTKSDVDSPKTEDYNPESGENRAEVQLPDYLVRHLLDDCHIVEWILRLSCIPGGRPNNEEPSSVCRASKMRPKPGYSGYLWQIANLVNSRFPTPESLAGLPLEVLTNWQVFVQRDLAAINKAQTITKADRSFEKPAPISLGALHIGEPDSHMAQLFSLLHGGTDLQLLTSRLGSVGGRNLSDTTHHLDPNEDAFDDDTDKEAPSAVSFEGRRGSDIDEDEKEVKQVEAENSDVETGNSSNSSDEEDLQSPLTIRQQRTNQTPVFLNSTNGCLPFVKPVDTYRSLPAVSPWTAAATIPAHLVGGVINAGNVIGAATTAPGDGDRGSANNQDEEWADFESASFGGQGNQ</sequence>
<comment type="similarity">
    <text evidence="1">Belongs to the SAPS family.</text>
</comment>
<evidence type="ECO:0000313" key="4">
    <source>
        <dbReference type="EMBL" id="CDS21261.1"/>
    </source>
</evidence>
<reference evidence="4 5" key="1">
    <citation type="journal article" date="2013" name="Nature">
        <title>The genomes of four tapeworm species reveal adaptations to parasitism.</title>
        <authorList>
            <person name="Tsai I.J."/>
            <person name="Zarowiecki M."/>
            <person name="Holroyd N."/>
            <person name="Garciarrubio A."/>
            <person name="Sanchez-Flores A."/>
            <person name="Brooks K.L."/>
            <person name="Tracey A."/>
            <person name="Bobes R.J."/>
            <person name="Fragoso G."/>
            <person name="Sciutto E."/>
            <person name="Aslett M."/>
            <person name="Beasley H."/>
            <person name="Bennett H.M."/>
            <person name="Cai J."/>
            <person name="Camicia F."/>
            <person name="Clark R."/>
            <person name="Cucher M."/>
            <person name="De Silva N."/>
            <person name="Day T.A."/>
            <person name="Deplazes P."/>
            <person name="Estrada K."/>
            <person name="Fernandez C."/>
            <person name="Holland P.W."/>
            <person name="Hou J."/>
            <person name="Hu S."/>
            <person name="Huckvale T."/>
            <person name="Hung S.S."/>
            <person name="Kamenetzky L."/>
            <person name="Keane J.A."/>
            <person name="Kiss F."/>
            <person name="Koziol U."/>
            <person name="Lambert O."/>
            <person name="Liu K."/>
            <person name="Luo X."/>
            <person name="Luo Y."/>
            <person name="Macchiaroli N."/>
            <person name="Nichol S."/>
            <person name="Paps J."/>
            <person name="Parkinson J."/>
            <person name="Pouchkina-Stantcheva N."/>
            <person name="Riddiford N."/>
            <person name="Rosenzvit M."/>
            <person name="Salinas G."/>
            <person name="Wasmuth J.D."/>
            <person name="Zamanian M."/>
            <person name="Zheng Y."/>
            <person name="Cai X."/>
            <person name="Soberon X."/>
            <person name="Olson P.D."/>
            <person name="Laclette J.P."/>
            <person name="Brehm K."/>
            <person name="Berriman M."/>
            <person name="Garciarrubio A."/>
            <person name="Bobes R.J."/>
            <person name="Fragoso G."/>
            <person name="Sanchez-Flores A."/>
            <person name="Estrada K."/>
            <person name="Cevallos M.A."/>
            <person name="Morett E."/>
            <person name="Gonzalez V."/>
            <person name="Portillo T."/>
            <person name="Ochoa-Leyva A."/>
            <person name="Jose M.V."/>
            <person name="Sciutto E."/>
            <person name="Landa A."/>
            <person name="Jimenez L."/>
            <person name="Valdes V."/>
            <person name="Carrero J.C."/>
            <person name="Larralde C."/>
            <person name="Morales-Montor J."/>
            <person name="Limon-Lason J."/>
            <person name="Soberon X."/>
            <person name="Laclette J.P."/>
        </authorList>
    </citation>
    <scope>NUCLEOTIDE SEQUENCE [LARGE SCALE GENOMIC DNA]</scope>
</reference>